<evidence type="ECO:0000313" key="2">
    <source>
        <dbReference type="EMBL" id="OGY74041.1"/>
    </source>
</evidence>
<accession>A0A1G2AB22</accession>
<evidence type="ECO:0000313" key="3">
    <source>
        <dbReference type="Proteomes" id="UP000178315"/>
    </source>
</evidence>
<dbReference type="InterPro" id="IPR041633">
    <property type="entry name" value="Polbeta"/>
</dbReference>
<organism evidence="2 3">
    <name type="scientific">Candidatus Jacksonbacteria bacterium RIFCSPLOWO2_02_FULL_44_20</name>
    <dbReference type="NCBI Taxonomy" id="1798460"/>
    <lineage>
        <taxon>Bacteria</taxon>
        <taxon>Candidatus Jacksoniibacteriota</taxon>
    </lineage>
</organism>
<evidence type="ECO:0000259" key="1">
    <source>
        <dbReference type="Pfam" id="PF18765"/>
    </source>
</evidence>
<name>A0A1G2AB22_9BACT</name>
<dbReference type="PANTHER" id="PTHR33933">
    <property type="entry name" value="NUCLEOTIDYLTRANSFERASE"/>
    <property type="match status" value="1"/>
</dbReference>
<dbReference type="InterPro" id="IPR052548">
    <property type="entry name" value="Type_VII_TA_antitoxin"/>
</dbReference>
<dbReference type="CDD" id="cd05403">
    <property type="entry name" value="NT_KNTase_like"/>
    <property type="match status" value="1"/>
</dbReference>
<dbReference type="AlphaFoldDB" id="A0A1G2AB22"/>
<dbReference type="InterPro" id="IPR043519">
    <property type="entry name" value="NT_sf"/>
</dbReference>
<dbReference type="Proteomes" id="UP000178315">
    <property type="component" value="Unassembled WGS sequence"/>
</dbReference>
<gene>
    <name evidence="2" type="ORF">A3H61_03890</name>
</gene>
<dbReference type="Pfam" id="PF18765">
    <property type="entry name" value="Polbeta"/>
    <property type="match status" value="1"/>
</dbReference>
<dbReference type="SUPFAM" id="SSF81301">
    <property type="entry name" value="Nucleotidyltransferase"/>
    <property type="match status" value="1"/>
</dbReference>
<sequence length="109" mass="12664">MTDIKTAKQTIKNITDKIAEEFDPLKIILFGSYGWGKPIEESDVDLFIIKETSDRRIDRERAVRKIIFGVETPLDILVYTPEEVSRRLAFDDPFILEIVTKGKTLYKTR</sequence>
<feature type="domain" description="Polymerase beta nucleotidyltransferase" evidence="1">
    <location>
        <begin position="12"/>
        <end position="107"/>
    </location>
</feature>
<comment type="caution">
    <text evidence="2">The sequence shown here is derived from an EMBL/GenBank/DDBJ whole genome shotgun (WGS) entry which is preliminary data.</text>
</comment>
<reference evidence="2 3" key="1">
    <citation type="journal article" date="2016" name="Nat. Commun.">
        <title>Thousands of microbial genomes shed light on interconnected biogeochemical processes in an aquifer system.</title>
        <authorList>
            <person name="Anantharaman K."/>
            <person name="Brown C.T."/>
            <person name="Hug L.A."/>
            <person name="Sharon I."/>
            <person name="Castelle C.J."/>
            <person name="Probst A.J."/>
            <person name="Thomas B.C."/>
            <person name="Singh A."/>
            <person name="Wilkins M.J."/>
            <person name="Karaoz U."/>
            <person name="Brodie E.L."/>
            <person name="Williams K.H."/>
            <person name="Hubbard S.S."/>
            <person name="Banfield J.F."/>
        </authorList>
    </citation>
    <scope>NUCLEOTIDE SEQUENCE [LARGE SCALE GENOMIC DNA]</scope>
</reference>
<dbReference type="Gene3D" id="3.30.460.10">
    <property type="entry name" value="Beta Polymerase, domain 2"/>
    <property type="match status" value="1"/>
</dbReference>
<proteinExistence type="predicted"/>
<dbReference type="PANTHER" id="PTHR33933:SF1">
    <property type="entry name" value="PROTEIN ADENYLYLTRANSFERASE MNTA-RELATED"/>
    <property type="match status" value="1"/>
</dbReference>
<dbReference type="EMBL" id="MHJU01000004">
    <property type="protein sequence ID" value="OGY74041.1"/>
    <property type="molecule type" value="Genomic_DNA"/>
</dbReference>
<protein>
    <recommendedName>
        <fullName evidence="1">Polymerase beta nucleotidyltransferase domain-containing protein</fullName>
    </recommendedName>
</protein>